<feature type="domain" description="Heterokaryon incompatibility" evidence="1">
    <location>
        <begin position="22"/>
        <end position="108"/>
    </location>
</feature>
<proteinExistence type="predicted"/>
<gene>
    <name evidence="3" type="ORF">DICSQDRAFT_112696</name>
</gene>
<evidence type="ECO:0000259" key="2">
    <source>
        <dbReference type="Pfam" id="PF26640"/>
    </source>
</evidence>
<dbReference type="Proteomes" id="UP000053319">
    <property type="component" value="Unassembled WGS sequence"/>
</dbReference>
<evidence type="ECO:0000259" key="1">
    <source>
        <dbReference type="Pfam" id="PF06985"/>
    </source>
</evidence>
<dbReference type="RefSeq" id="XP_007370549.1">
    <property type="nucleotide sequence ID" value="XM_007370487.1"/>
</dbReference>
<dbReference type="Pfam" id="PF26640">
    <property type="entry name" value="DUF8212"/>
    <property type="match status" value="1"/>
</dbReference>
<dbReference type="InterPro" id="IPR010730">
    <property type="entry name" value="HET"/>
</dbReference>
<dbReference type="PANTHER" id="PTHR10622:SF10">
    <property type="entry name" value="HET DOMAIN-CONTAINING PROTEIN"/>
    <property type="match status" value="1"/>
</dbReference>
<accession>R7SKM8</accession>
<feature type="domain" description="DUF8212" evidence="2">
    <location>
        <begin position="222"/>
        <end position="342"/>
    </location>
</feature>
<protein>
    <submittedName>
        <fullName evidence="3">HET-domain-containing protein</fullName>
    </submittedName>
</protein>
<dbReference type="HOGENOM" id="CLU_000288_138_0_1"/>
<reference evidence="3 4" key="1">
    <citation type="journal article" date="2012" name="Science">
        <title>The Paleozoic origin of enzymatic lignin decomposition reconstructed from 31 fungal genomes.</title>
        <authorList>
            <person name="Floudas D."/>
            <person name="Binder M."/>
            <person name="Riley R."/>
            <person name="Barry K."/>
            <person name="Blanchette R.A."/>
            <person name="Henrissat B."/>
            <person name="Martinez A.T."/>
            <person name="Otillar R."/>
            <person name="Spatafora J.W."/>
            <person name="Yadav J.S."/>
            <person name="Aerts A."/>
            <person name="Benoit I."/>
            <person name="Boyd A."/>
            <person name="Carlson A."/>
            <person name="Copeland A."/>
            <person name="Coutinho P.M."/>
            <person name="de Vries R.P."/>
            <person name="Ferreira P."/>
            <person name="Findley K."/>
            <person name="Foster B."/>
            <person name="Gaskell J."/>
            <person name="Glotzer D."/>
            <person name="Gorecki P."/>
            <person name="Heitman J."/>
            <person name="Hesse C."/>
            <person name="Hori C."/>
            <person name="Igarashi K."/>
            <person name="Jurgens J.A."/>
            <person name="Kallen N."/>
            <person name="Kersten P."/>
            <person name="Kohler A."/>
            <person name="Kuees U."/>
            <person name="Kumar T.K.A."/>
            <person name="Kuo A."/>
            <person name="LaButti K."/>
            <person name="Larrondo L.F."/>
            <person name="Lindquist E."/>
            <person name="Ling A."/>
            <person name="Lombard V."/>
            <person name="Lucas S."/>
            <person name="Lundell T."/>
            <person name="Martin R."/>
            <person name="McLaughlin D.J."/>
            <person name="Morgenstern I."/>
            <person name="Morin E."/>
            <person name="Murat C."/>
            <person name="Nagy L.G."/>
            <person name="Nolan M."/>
            <person name="Ohm R.A."/>
            <person name="Patyshakuliyeva A."/>
            <person name="Rokas A."/>
            <person name="Ruiz-Duenas F.J."/>
            <person name="Sabat G."/>
            <person name="Salamov A."/>
            <person name="Samejima M."/>
            <person name="Schmutz J."/>
            <person name="Slot J.C."/>
            <person name="St John F."/>
            <person name="Stenlid J."/>
            <person name="Sun H."/>
            <person name="Sun S."/>
            <person name="Syed K."/>
            <person name="Tsang A."/>
            <person name="Wiebenga A."/>
            <person name="Young D."/>
            <person name="Pisabarro A."/>
            <person name="Eastwood D.C."/>
            <person name="Martin F."/>
            <person name="Cullen D."/>
            <person name="Grigoriev I.V."/>
            <person name="Hibbett D.S."/>
        </authorList>
    </citation>
    <scope>NUCLEOTIDE SEQUENCE [LARGE SCALE GENOMIC DNA]</scope>
    <source>
        <strain evidence="3 4">LYAD-421 SS1</strain>
    </source>
</reference>
<dbReference type="InterPro" id="IPR018247">
    <property type="entry name" value="EF_Hand_1_Ca_BS"/>
</dbReference>
<dbReference type="AlphaFoldDB" id="R7SKM8"/>
<sequence>MRMLDTDTGRFVDITDWRKARYAILSHTWEGAEQTCQEVREIQKNDSALSQKVRRACEVARSHGYRYLWVDSCCIDKTSSSELSESIKWMYVWYRDASVCYAYLSDVEMDPEQDTVKLRLRVSRWFTRGWTLQELIAPRYIVFLSKEWQIIGTKTTLVADIELVTGIENDILTHTKSLDEVPVARRMCWVATRQTTRVEDEAYCLLGIFDINMPTLYGEGERALRRLQEEILQRIPDQSIFVWDAVHPYTFRFFEASDGATDDAHSGLDLTSLHPTIFAQTFHEFFWAGYVSPVPHDLCQRYLGLTELDYPPPDYTQSPYGLRTRFPMLSIAKCFPSRPLRAVDPKGLTLQC</sequence>
<dbReference type="InterPro" id="IPR058525">
    <property type="entry name" value="DUF8212"/>
</dbReference>
<organism evidence="3 4">
    <name type="scientific">Dichomitus squalens (strain LYAD-421)</name>
    <name type="common">Western red white-rot fungus</name>
    <dbReference type="NCBI Taxonomy" id="732165"/>
    <lineage>
        <taxon>Eukaryota</taxon>
        <taxon>Fungi</taxon>
        <taxon>Dikarya</taxon>
        <taxon>Basidiomycota</taxon>
        <taxon>Agaricomycotina</taxon>
        <taxon>Agaricomycetes</taxon>
        <taxon>Polyporales</taxon>
        <taxon>Polyporaceae</taxon>
        <taxon>Dichomitus</taxon>
    </lineage>
</organism>
<dbReference type="Pfam" id="PF06985">
    <property type="entry name" value="HET"/>
    <property type="match status" value="1"/>
</dbReference>
<evidence type="ECO:0000313" key="3">
    <source>
        <dbReference type="EMBL" id="EJF56686.1"/>
    </source>
</evidence>
<dbReference type="EMBL" id="JH719465">
    <property type="protein sequence ID" value="EJF56686.1"/>
    <property type="molecule type" value="Genomic_DNA"/>
</dbReference>
<dbReference type="PANTHER" id="PTHR10622">
    <property type="entry name" value="HET DOMAIN-CONTAINING PROTEIN"/>
    <property type="match status" value="1"/>
</dbReference>
<name>R7SKM8_DICSQ</name>
<dbReference type="KEGG" id="dsq:DICSQDRAFT_112696"/>
<dbReference type="GeneID" id="18834055"/>
<dbReference type="PROSITE" id="PS00018">
    <property type="entry name" value="EF_HAND_1"/>
    <property type="match status" value="1"/>
</dbReference>
<evidence type="ECO:0000313" key="4">
    <source>
        <dbReference type="Proteomes" id="UP000053319"/>
    </source>
</evidence>